<dbReference type="OrthoDB" id="96179at2157"/>
<proteinExistence type="inferred from homology"/>
<keyword evidence="2" id="KW-0808">Transferase</keyword>
<dbReference type="InterPro" id="IPR011611">
    <property type="entry name" value="PfkB_dom"/>
</dbReference>
<dbReference type="PANTHER" id="PTHR43320:SF2">
    <property type="entry name" value="2-DEHYDRO-3-DEOXYGLUCONOKINASE_2-DEHYDRO-3-DEOXYGALACTONOKINASE"/>
    <property type="match status" value="1"/>
</dbReference>
<evidence type="ECO:0000256" key="1">
    <source>
        <dbReference type="ARBA" id="ARBA00010688"/>
    </source>
</evidence>
<dbReference type="InterPro" id="IPR029056">
    <property type="entry name" value="Ribokinase-like"/>
</dbReference>
<comment type="similarity">
    <text evidence="1">Belongs to the carbohydrate kinase PfkB family.</text>
</comment>
<dbReference type="Pfam" id="PF00294">
    <property type="entry name" value="PfkB"/>
    <property type="match status" value="1"/>
</dbReference>
<evidence type="ECO:0000256" key="2">
    <source>
        <dbReference type="ARBA" id="ARBA00022679"/>
    </source>
</evidence>
<dbReference type="EMBL" id="WSZK01000034">
    <property type="protein sequence ID" value="MWG36359.1"/>
    <property type="molecule type" value="Genomic_DNA"/>
</dbReference>
<feature type="domain" description="Carbohydrate kinase PfkB" evidence="4">
    <location>
        <begin position="8"/>
        <end position="299"/>
    </location>
</feature>
<name>A0A6B0GRR8_9EURY</name>
<dbReference type="CDD" id="cd01166">
    <property type="entry name" value="KdgK"/>
    <property type="match status" value="1"/>
</dbReference>
<keyword evidence="3 5" id="KW-0418">Kinase</keyword>
<dbReference type="NCBIfam" id="NF041332">
    <property type="entry name" value="KDG_KDGal_kin_Halo"/>
    <property type="match status" value="1"/>
</dbReference>
<dbReference type="InterPro" id="IPR054871">
    <property type="entry name" value="KDG_KDGal_kin_Halo"/>
</dbReference>
<dbReference type="GO" id="GO:0016301">
    <property type="term" value="F:kinase activity"/>
    <property type="evidence" value="ECO:0007669"/>
    <property type="project" value="UniProtKB-KW"/>
</dbReference>
<organism evidence="5 6">
    <name type="scientific">Halomarina oriensis</name>
    <dbReference type="NCBI Taxonomy" id="671145"/>
    <lineage>
        <taxon>Archaea</taxon>
        <taxon>Methanobacteriati</taxon>
        <taxon>Methanobacteriota</taxon>
        <taxon>Stenosarchaea group</taxon>
        <taxon>Halobacteria</taxon>
        <taxon>Halobacteriales</taxon>
        <taxon>Natronomonadaceae</taxon>
        <taxon>Halomarina</taxon>
    </lineage>
</organism>
<evidence type="ECO:0000256" key="3">
    <source>
        <dbReference type="ARBA" id="ARBA00022777"/>
    </source>
</evidence>
<dbReference type="AlphaFoldDB" id="A0A6B0GRR8"/>
<keyword evidence="6" id="KW-1185">Reference proteome</keyword>
<gene>
    <name evidence="5" type="ORF">GQS65_18030</name>
</gene>
<accession>A0A6B0GRR8</accession>
<sequence>MTTGDTFDVVTFGETMIRHSVAPGERLETAHGTEMRAAGAESNVAVTVGRLGGETAWLSKLPDSPLARHVEASLRTHGVTPLVAPSEEGRVGVYYLEPAGAPRGTNVVYDRESAAVRTATPEELATEHVERAEAFYTSGITPALSTTLADTTRTLLDRAAAADTHTVFDLNYRAKLWSHEECRATCEPLFDAVDTLVVAERDARTVLSREGSAADIGAELAADHDCETVLVTRGAEGALAVHDGETVEQGAFDADTFDPIGTGDAFVGGYLARWLDGESVRDSMAYGAATAALKRTIGGDVATVTPDEVERVLDSDTSAIER</sequence>
<comment type="caution">
    <text evidence="5">The sequence shown here is derived from an EMBL/GenBank/DDBJ whole genome shotgun (WGS) entry which is preliminary data.</text>
</comment>
<dbReference type="RefSeq" id="WP_158206016.1">
    <property type="nucleotide sequence ID" value="NZ_WSZK01000034.1"/>
</dbReference>
<evidence type="ECO:0000313" key="6">
    <source>
        <dbReference type="Proteomes" id="UP000451471"/>
    </source>
</evidence>
<dbReference type="Proteomes" id="UP000451471">
    <property type="component" value="Unassembled WGS sequence"/>
</dbReference>
<dbReference type="Gene3D" id="3.40.1190.20">
    <property type="match status" value="1"/>
</dbReference>
<reference evidence="5 6" key="1">
    <citation type="submission" date="2019-12" db="EMBL/GenBank/DDBJ databases">
        <title>Halocatena pleomorpha gen. nov. sp. nov., an extremely halophilic archaeon of family Halobacteriaceae isolated from saltpan soil.</title>
        <authorList>
            <person name="Pal Y."/>
            <person name="Verma A."/>
            <person name="Krishnamurthi S."/>
            <person name="Kumar P."/>
        </authorList>
    </citation>
    <scope>NUCLEOTIDE SEQUENCE [LARGE SCALE GENOMIC DNA]</scope>
    <source>
        <strain evidence="5 6">JCM 16495</strain>
    </source>
</reference>
<protein>
    <submittedName>
        <fullName evidence="5">Sugar kinase</fullName>
    </submittedName>
</protein>
<dbReference type="InterPro" id="IPR052700">
    <property type="entry name" value="Carb_kinase_PfkB-like"/>
</dbReference>
<evidence type="ECO:0000313" key="5">
    <source>
        <dbReference type="EMBL" id="MWG36359.1"/>
    </source>
</evidence>
<dbReference type="PANTHER" id="PTHR43320">
    <property type="entry name" value="SUGAR KINASE"/>
    <property type="match status" value="1"/>
</dbReference>
<evidence type="ECO:0000259" key="4">
    <source>
        <dbReference type="Pfam" id="PF00294"/>
    </source>
</evidence>
<dbReference type="SUPFAM" id="SSF53613">
    <property type="entry name" value="Ribokinase-like"/>
    <property type="match status" value="1"/>
</dbReference>